<evidence type="ECO:0000256" key="1">
    <source>
        <dbReference type="ARBA" id="ARBA00009381"/>
    </source>
</evidence>
<dbReference type="PRINTS" id="PR01210">
    <property type="entry name" value="GGTRANSPTASE"/>
</dbReference>
<dbReference type="Pfam" id="PF01019">
    <property type="entry name" value="G_glu_transpept"/>
    <property type="match status" value="1"/>
</dbReference>
<evidence type="ECO:0000256" key="4">
    <source>
        <dbReference type="ARBA" id="ARBA00023145"/>
    </source>
</evidence>
<keyword evidence="3" id="KW-0378">Hydrolase</keyword>
<dbReference type="InterPro" id="IPR051792">
    <property type="entry name" value="GGT_bact"/>
</dbReference>
<evidence type="ECO:0000313" key="5">
    <source>
        <dbReference type="EMBL" id="GAA1805168.1"/>
    </source>
</evidence>
<protein>
    <submittedName>
        <fullName evidence="5">Gamma-glutamyltransferase</fullName>
    </submittedName>
</protein>
<accession>A0ABN2M0K5</accession>
<dbReference type="InterPro" id="IPR029055">
    <property type="entry name" value="Ntn_hydrolases_N"/>
</dbReference>
<dbReference type="InterPro" id="IPR043137">
    <property type="entry name" value="GGT_ssub_C"/>
</dbReference>
<organism evidence="5 6">
    <name type="scientific">Nostocoides veronense</name>
    <dbReference type="NCBI Taxonomy" id="330836"/>
    <lineage>
        <taxon>Bacteria</taxon>
        <taxon>Bacillati</taxon>
        <taxon>Actinomycetota</taxon>
        <taxon>Actinomycetes</taxon>
        <taxon>Micrococcales</taxon>
        <taxon>Intrasporangiaceae</taxon>
        <taxon>Nostocoides</taxon>
    </lineage>
</organism>
<sequence>MPSHVAVAATGPVAVDAGLTAVRAGGNAVDAAIAAMCVAMTTEPGVVSPMGGAFVTIWPVDGEPETIDGNVEMPGRGAPSERFGQGLREIHLSYGGGITIFGGYGSAALPGALSALQLAHDRHGSGAWAQAIEPARLAAADGFRLGSAAASYLALTTDNLFGWDPETNATLTREDGSHLQAGDRIVDADLATSWGRIAEHGAQDVYTGEIAQRIARACADGGGLITEADLAAYRPVVRTPLRQQLGDWDIATNPPPSVGGPMLAVMLSEMARRGSYAWADTIDVQRRVLTYRSEVHDFSADLEEDGYTMLEEVRRSGLKGLNTSQSTAHVSAVDSDGLACAITASSGYSSGATVPDTGLLLNNCLGEPELNRLGLHVLAPGTRLASNMAPSVARHRGGDVLAIGSPGADRITTALMQVLTRHCLLGMPLGEAIAAPRVHVRVVKGEPLRVEYERDRAIAEVIARQGLRGNEHEPQAMFFGGVGGAARSATGVLFAAGDPRREAATGVA</sequence>
<comment type="caution">
    <text evidence="5">The sequence shown here is derived from an EMBL/GenBank/DDBJ whole genome shotgun (WGS) entry which is preliminary data.</text>
</comment>
<dbReference type="Proteomes" id="UP001499938">
    <property type="component" value="Unassembled WGS sequence"/>
</dbReference>
<keyword evidence="2" id="KW-0808">Transferase</keyword>
<evidence type="ECO:0000256" key="3">
    <source>
        <dbReference type="ARBA" id="ARBA00022801"/>
    </source>
</evidence>
<keyword evidence="6" id="KW-1185">Reference proteome</keyword>
<dbReference type="EMBL" id="BAAAPO010000047">
    <property type="protein sequence ID" value="GAA1805168.1"/>
    <property type="molecule type" value="Genomic_DNA"/>
</dbReference>
<comment type="similarity">
    <text evidence="1">Belongs to the gamma-glutamyltransferase family.</text>
</comment>
<dbReference type="SUPFAM" id="SSF56235">
    <property type="entry name" value="N-terminal nucleophile aminohydrolases (Ntn hydrolases)"/>
    <property type="match status" value="1"/>
</dbReference>
<gene>
    <name evidence="5" type="primary">ggt</name>
    <name evidence="5" type="ORF">GCM10009811_30990</name>
</gene>
<proteinExistence type="inferred from homology"/>
<evidence type="ECO:0000313" key="6">
    <source>
        <dbReference type="Proteomes" id="UP001499938"/>
    </source>
</evidence>
<name>A0ABN2M0K5_9MICO</name>
<reference evidence="5 6" key="1">
    <citation type="journal article" date="2019" name="Int. J. Syst. Evol. Microbiol.">
        <title>The Global Catalogue of Microorganisms (GCM) 10K type strain sequencing project: providing services to taxonomists for standard genome sequencing and annotation.</title>
        <authorList>
            <consortium name="The Broad Institute Genomics Platform"/>
            <consortium name="The Broad Institute Genome Sequencing Center for Infectious Disease"/>
            <person name="Wu L."/>
            <person name="Ma J."/>
        </authorList>
    </citation>
    <scope>NUCLEOTIDE SEQUENCE [LARGE SCALE GENOMIC DNA]</scope>
    <source>
        <strain evidence="5 6">JCM 15592</strain>
    </source>
</reference>
<dbReference type="PANTHER" id="PTHR43199">
    <property type="entry name" value="GLUTATHIONE HYDROLASE"/>
    <property type="match status" value="1"/>
</dbReference>
<dbReference type="PANTHER" id="PTHR43199:SF1">
    <property type="entry name" value="GLUTATHIONE HYDROLASE PROENZYME"/>
    <property type="match status" value="1"/>
</dbReference>
<dbReference type="RefSeq" id="WP_344087540.1">
    <property type="nucleotide sequence ID" value="NZ_BAAAPO010000047.1"/>
</dbReference>
<dbReference type="Gene3D" id="3.60.20.40">
    <property type="match status" value="1"/>
</dbReference>
<evidence type="ECO:0000256" key="2">
    <source>
        <dbReference type="ARBA" id="ARBA00022679"/>
    </source>
</evidence>
<keyword evidence="4" id="KW-0865">Zymogen</keyword>